<protein>
    <recommendedName>
        <fullName evidence="11">Fluoride-specific ion channel FluC</fullName>
    </recommendedName>
</protein>
<keyword evidence="11" id="KW-0915">Sodium</keyword>
<comment type="activity regulation">
    <text evidence="11">Na(+) is not transported, but it plays an essential structural role and its presence is essential for fluoride channel function.</text>
</comment>
<keyword evidence="13" id="KW-1185">Reference proteome</keyword>
<dbReference type="PANTHER" id="PTHR28259:SF1">
    <property type="entry name" value="FLUORIDE EXPORT PROTEIN 1-RELATED"/>
    <property type="match status" value="1"/>
</dbReference>
<dbReference type="GO" id="GO:0062054">
    <property type="term" value="F:fluoride channel activity"/>
    <property type="evidence" value="ECO:0007669"/>
    <property type="project" value="UniProtKB-UniRule"/>
</dbReference>
<keyword evidence="2 11" id="KW-1003">Cell membrane</keyword>
<dbReference type="GO" id="GO:0140114">
    <property type="term" value="P:cellular detoxification of fluoride"/>
    <property type="evidence" value="ECO:0007669"/>
    <property type="project" value="UniProtKB-UniRule"/>
</dbReference>
<name>A0A1Y1RYJ6_9SPIO</name>
<organism evidence="12 13">
    <name type="scientific">Marispirochaeta aestuarii</name>
    <dbReference type="NCBI Taxonomy" id="1963862"/>
    <lineage>
        <taxon>Bacteria</taxon>
        <taxon>Pseudomonadati</taxon>
        <taxon>Spirochaetota</taxon>
        <taxon>Spirochaetia</taxon>
        <taxon>Spirochaetales</taxon>
        <taxon>Spirochaetaceae</taxon>
        <taxon>Marispirochaeta</taxon>
    </lineage>
</organism>
<evidence type="ECO:0000256" key="4">
    <source>
        <dbReference type="ARBA" id="ARBA00022692"/>
    </source>
</evidence>
<keyword evidence="8 11" id="KW-0407">Ion channel</keyword>
<keyword evidence="3" id="KW-0997">Cell inner membrane</keyword>
<dbReference type="RefSeq" id="WP_083050452.1">
    <property type="nucleotide sequence ID" value="NZ_CAXXQO010000003.1"/>
</dbReference>
<keyword evidence="11" id="KW-0479">Metal-binding</keyword>
<dbReference type="GO" id="GO:0005886">
    <property type="term" value="C:plasma membrane"/>
    <property type="evidence" value="ECO:0007669"/>
    <property type="project" value="UniProtKB-SubCell"/>
</dbReference>
<comment type="subcellular location">
    <subcellularLocation>
        <location evidence="1 11">Cell membrane</location>
        <topology evidence="1 11">Multi-pass membrane protein</topology>
    </subcellularLocation>
</comment>
<evidence type="ECO:0000256" key="2">
    <source>
        <dbReference type="ARBA" id="ARBA00022475"/>
    </source>
</evidence>
<feature type="transmembrane region" description="Helical" evidence="11">
    <location>
        <begin position="66"/>
        <end position="85"/>
    </location>
</feature>
<feature type="binding site" evidence="11">
    <location>
        <position position="76"/>
    </location>
    <ligand>
        <name>Na(+)</name>
        <dbReference type="ChEBI" id="CHEBI:29101"/>
        <note>structural</note>
    </ligand>
</feature>
<evidence type="ECO:0000256" key="7">
    <source>
        <dbReference type="ARBA" id="ARBA00023136"/>
    </source>
</evidence>
<evidence type="ECO:0000313" key="13">
    <source>
        <dbReference type="Proteomes" id="UP000192343"/>
    </source>
</evidence>
<dbReference type="EMBL" id="MWQY01000009">
    <property type="protein sequence ID" value="ORC35462.1"/>
    <property type="molecule type" value="Genomic_DNA"/>
</dbReference>
<proteinExistence type="inferred from homology"/>
<dbReference type="STRING" id="1963862.B4O97_09180"/>
<evidence type="ECO:0000256" key="8">
    <source>
        <dbReference type="ARBA" id="ARBA00023303"/>
    </source>
</evidence>
<keyword evidence="7 11" id="KW-0472">Membrane</keyword>
<evidence type="ECO:0000256" key="6">
    <source>
        <dbReference type="ARBA" id="ARBA00023065"/>
    </source>
</evidence>
<reference evidence="12 13" key="1">
    <citation type="submission" date="2017-03" db="EMBL/GenBank/DDBJ databases">
        <title>Draft Genome sequence of Marispirochaeta sp. strain JC444.</title>
        <authorList>
            <person name="Shivani Y."/>
            <person name="Subhash Y."/>
            <person name="Sasikala C."/>
            <person name="Ramana C."/>
        </authorList>
    </citation>
    <scope>NUCLEOTIDE SEQUENCE [LARGE SCALE GENOMIC DNA]</scope>
    <source>
        <strain evidence="12 13">JC444</strain>
    </source>
</reference>
<keyword evidence="5 11" id="KW-1133">Transmembrane helix</keyword>
<dbReference type="OrthoDB" id="9815830at2"/>
<comment type="similarity">
    <text evidence="9 11">Belongs to the fluoride channel Fluc/FEX (TC 1.A.43) family.</text>
</comment>
<evidence type="ECO:0000256" key="11">
    <source>
        <dbReference type="HAMAP-Rule" id="MF_00454"/>
    </source>
</evidence>
<gene>
    <name evidence="11" type="primary">fluC</name>
    <name evidence="11" type="synonym">crcB</name>
    <name evidence="12" type="ORF">B4O97_09180</name>
</gene>
<sequence>MIEKLFWLAAAGACGTLARYGLSGLVYRWLGSSFPWGTAVVNILGSLLFGIIWSASGERNLVSPELRIIILGGFMGAFTTFSTFISETGLLFADSQLLAGFGNVLFQVTSGIAAFFLGLMIGRLI</sequence>
<evidence type="ECO:0000256" key="9">
    <source>
        <dbReference type="ARBA" id="ARBA00035120"/>
    </source>
</evidence>
<accession>A0A1Y1RYJ6</accession>
<evidence type="ECO:0000313" key="12">
    <source>
        <dbReference type="EMBL" id="ORC35462.1"/>
    </source>
</evidence>
<comment type="catalytic activity">
    <reaction evidence="10">
        <text>fluoride(in) = fluoride(out)</text>
        <dbReference type="Rhea" id="RHEA:76159"/>
        <dbReference type="ChEBI" id="CHEBI:17051"/>
    </reaction>
    <physiologicalReaction direction="left-to-right" evidence="10">
        <dbReference type="Rhea" id="RHEA:76160"/>
    </physiologicalReaction>
</comment>
<evidence type="ECO:0000256" key="3">
    <source>
        <dbReference type="ARBA" id="ARBA00022519"/>
    </source>
</evidence>
<comment type="caution">
    <text evidence="12">The sequence shown here is derived from an EMBL/GenBank/DDBJ whole genome shotgun (WGS) entry which is preliminary data.</text>
</comment>
<comment type="function">
    <text evidence="11">Fluoride-specific ion channel. Important for reducing fluoride concentration in the cell, thus reducing its toxicity.</text>
</comment>
<evidence type="ECO:0000256" key="1">
    <source>
        <dbReference type="ARBA" id="ARBA00004651"/>
    </source>
</evidence>
<dbReference type="HAMAP" id="MF_00454">
    <property type="entry name" value="FluC"/>
    <property type="match status" value="1"/>
</dbReference>
<keyword evidence="11" id="KW-0813">Transport</keyword>
<keyword evidence="4 11" id="KW-0812">Transmembrane</keyword>
<keyword evidence="6 11" id="KW-0406">Ion transport</keyword>
<dbReference type="InterPro" id="IPR003691">
    <property type="entry name" value="FluC"/>
</dbReference>
<feature type="binding site" evidence="11">
    <location>
        <position position="79"/>
    </location>
    <ligand>
        <name>Na(+)</name>
        <dbReference type="ChEBI" id="CHEBI:29101"/>
        <note>structural</note>
    </ligand>
</feature>
<evidence type="ECO:0000256" key="10">
    <source>
        <dbReference type="ARBA" id="ARBA00035585"/>
    </source>
</evidence>
<evidence type="ECO:0000256" key="5">
    <source>
        <dbReference type="ARBA" id="ARBA00022989"/>
    </source>
</evidence>
<feature type="transmembrane region" description="Helical" evidence="11">
    <location>
        <begin position="97"/>
        <end position="121"/>
    </location>
</feature>
<dbReference type="PANTHER" id="PTHR28259">
    <property type="entry name" value="FLUORIDE EXPORT PROTEIN 1-RELATED"/>
    <property type="match status" value="1"/>
</dbReference>
<dbReference type="Proteomes" id="UP000192343">
    <property type="component" value="Unassembled WGS sequence"/>
</dbReference>
<dbReference type="Pfam" id="PF02537">
    <property type="entry name" value="CRCB"/>
    <property type="match status" value="1"/>
</dbReference>
<dbReference type="AlphaFoldDB" id="A0A1Y1RYJ6"/>
<dbReference type="GO" id="GO:0046872">
    <property type="term" value="F:metal ion binding"/>
    <property type="evidence" value="ECO:0007669"/>
    <property type="project" value="UniProtKB-KW"/>
</dbReference>
<feature type="transmembrane region" description="Helical" evidence="11">
    <location>
        <begin position="34"/>
        <end position="54"/>
    </location>
</feature>